<dbReference type="Pfam" id="PF02214">
    <property type="entry name" value="BTB_2"/>
    <property type="match status" value="1"/>
</dbReference>
<dbReference type="GO" id="GO:0005829">
    <property type="term" value="C:cytosol"/>
    <property type="evidence" value="ECO:0007669"/>
    <property type="project" value="TreeGrafter"/>
</dbReference>
<dbReference type="GO" id="GO:0009507">
    <property type="term" value="C:chloroplast"/>
    <property type="evidence" value="ECO:0007669"/>
    <property type="project" value="TreeGrafter"/>
</dbReference>
<dbReference type="GO" id="GO:0016567">
    <property type="term" value="P:protein ubiquitination"/>
    <property type="evidence" value="ECO:0007669"/>
    <property type="project" value="UniProtKB-UniPathway"/>
</dbReference>
<dbReference type="InterPro" id="IPR011047">
    <property type="entry name" value="Quinoprotein_ADH-like_sf"/>
</dbReference>
<comment type="caution">
    <text evidence="3">The sequence shown here is derived from an EMBL/GenBank/DDBJ whole genome shotgun (WGS) entry which is preliminary data.</text>
</comment>
<dbReference type="PANTHER" id="PTHR30523">
    <property type="entry name" value="PHOSPHOENOLPYRUVATE CARBOXYLASE"/>
    <property type="match status" value="1"/>
</dbReference>
<dbReference type="GO" id="GO:0008964">
    <property type="term" value="F:phosphoenolpyruvate carboxylase activity"/>
    <property type="evidence" value="ECO:0007669"/>
    <property type="project" value="InterPro"/>
</dbReference>
<proteinExistence type="predicted"/>
<dbReference type="PANTHER" id="PTHR30523:SF33">
    <property type="entry name" value="PHOSPHOENOLPYRUVATE CARBOXYLASE 3"/>
    <property type="match status" value="1"/>
</dbReference>
<dbReference type="GO" id="GO:0048046">
    <property type="term" value="C:apoplast"/>
    <property type="evidence" value="ECO:0007669"/>
    <property type="project" value="TreeGrafter"/>
</dbReference>
<evidence type="ECO:0000313" key="3">
    <source>
        <dbReference type="EMBL" id="OWM88708.1"/>
    </source>
</evidence>
<dbReference type="InterPro" id="IPR003131">
    <property type="entry name" value="T1-type_BTB"/>
</dbReference>
<dbReference type="GO" id="GO:0051260">
    <property type="term" value="P:protein homooligomerization"/>
    <property type="evidence" value="ECO:0007669"/>
    <property type="project" value="InterPro"/>
</dbReference>
<sequence length="597" mass="66316">MGTAQDRLKFNVGGRIFETTKTTLASAGSSSFFSALLADRWDFQQHNSGTDEIFIDRDLECFGILLNLLRTGHLCVPDSIPKDSVCEESEFYGLQGHLRAAVRGNLNGNLLRFSHSVTSHASGKGNMIRASPTGGFCVAHGKVVHTYDDWNIVGYPPICLNKNSRIYDILWCDSRNVMISTSNNIGLFNSVTGELSQWFSGIFQSPGRVLHKALCMNSNNEVFSSASSETTGESAGVAVWDPIKSVLKRAIDWEFRMVTKLQWLSWMNCLFAFVIKANGGYKFSFVDHRTKNATINSVDFDSWKVRVVDMAANETRNKICLIDEHFNVGILDHRVPNWTAFWKSQKLVGQKDNNTPKSIHCHGGQLYACTRSNVHVFSGSDRILTSKFQASGGRGGSICDMSIGGDRLFTLHNDPDVVNVIDGDGGQESGEARVDRRATEASRPGEECYELSAEYEGKHDPKKLEELGNVLTSLDPGDSIVIAKSFSNMLNLANLAEEVQIAYCRRNKLKKGDFADGNSATTESDIEEIPKRLVFDLKKSPEEVFDALKSQTVDLMLTAHPAQSVRRSLLQKHRRIQDCLAQLYATDVTPDDKQELD</sequence>
<evidence type="ECO:0000259" key="2">
    <source>
        <dbReference type="PROSITE" id="PS50097"/>
    </source>
</evidence>
<dbReference type="Proteomes" id="UP000197138">
    <property type="component" value="Unassembled WGS sequence"/>
</dbReference>
<comment type="pathway">
    <text evidence="1">Protein modification; protein ubiquitination.</text>
</comment>
<dbReference type="SUPFAM" id="SSF50998">
    <property type="entry name" value="Quinoprotein alcohol dehydrogenase-like"/>
    <property type="match status" value="1"/>
</dbReference>
<dbReference type="GO" id="GO:0048366">
    <property type="term" value="P:leaf development"/>
    <property type="evidence" value="ECO:0007669"/>
    <property type="project" value="TreeGrafter"/>
</dbReference>
<dbReference type="GO" id="GO:0015977">
    <property type="term" value="P:carbon fixation"/>
    <property type="evidence" value="ECO:0007669"/>
    <property type="project" value="InterPro"/>
</dbReference>
<dbReference type="Gene3D" id="3.30.710.10">
    <property type="entry name" value="Potassium Channel Kv1.1, Chain A"/>
    <property type="match status" value="1"/>
</dbReference>
<dbReference type="AlphaFoldDB" id="A0A218XV77"/>
<accession>A0A218XV77</accession>
<dbReference type="EMBL" id="MTKT01000790">
    <property type="protein sequence ID" value="OWM88708.1"/>
    <property type="molecule type" value="Genomic_DNA"/>
</dbReference>
<dbReference type="InterPro" id="IPR000210">
    <property type="entry name" value="BTB/POZ_dom"/>
</dbReference>
<protein>
    <recommendedName>
        <fullName evidence="2">BTB domain-containing protein</fullName>
    </recommendedName>
</protein>
<dbReference type="InterPro" id="IPR015813">
    <property type="entry name" value="Pyrv/PenolPyrv_kinase-like_dom"/>
</dbReference>
<dbReference type="UniPathway" id="UPA00143"/>
<evidence type="ECO:0000313" key="4">
    <source>
        <dbReference type="Proteomes" id="UP000197138"/>
    </source>
</evidence>
<feature type="domain" description="BTB" evidence="2">
    <location>
        <begin position="6"/>
        <end position="78"/>
    </location>
</feature>
<name>A0A218XV77_PUNGR</name>
<dbReference type="CDD" id="cd18316">
    <property type="entry name" value="BTB_POZ_KCTD-like"/>
    <property type="match status" value="1"/>
</dbReference>
<dbReference type="SMART" id="SM00225">
    <property type="entry name" value="BTB"/>
    <property type="match status" value="1"/>
</dbReference>
<organism evidence="3 4">
    <name type="scientific">Punica granatum</name>
    <name type="common">Pomegranate</name>
    <dbReference type="NCBI Taxonomy" id="22663"/>
    <lineage>
        <taxon>Eukaryota</taxon>
        <taxon>Viridiplantae</taxon>
        <taxon>Streptophyta</taxon>
        <taxon>Embryophyta</taxon>
        <taxon>Tracheophyta</taxon>
        <taxon>Spermatophyta</taxon>
        <taxon>Magnoliopsida</taxon>
        <taxon>eudicotyledons</taxon>
        <taxon>Gunneridae</taxon>
        <taxon>Pentapetalae</taxon>
        <taxon>rosids</taxon>
        <taxon>malvids</taxon>
        <taxon>Myrtales</taxon>
        <taxon>Lythraceae</taxon>
        <taxon>Punica</taxon>
    </lineage>
</organism>
<dbReference type="SUPFAM" id="SSF51621">
    <property type="entry name" value="Phosphoenolpyruvate/pyruvate domain"/>
    <property type="match status" value="1"/>
</dbReference>
<evidence type="ECO:0000256" key="1">
    <source>
        <dbReference type="ARBA" id="ARBA00004906"/>
    </source>
</evidence>
<dbReference type="InterPro" id="IPR021135">
    <property type="entry name" value="PEP_COase"/>
</dbReference>
<reference evidence="4" key="1">
    <citation type="journal article" date="2017" name="Plant J.">
        <title>The pomegranate (Punica granatum L.) genome and the genomics of punicalagin biosynthesis.</title>
        <authorList>
            <person name="Qin G."/>
            <person name="Xu C."/>
            <person name="Ming R."/>
            <person name="Tang H."/>
            <person name="Guyot R."/>
            <person name="Kramer E.M."/>
            <person name="Hu Y."/>
            <person name="Yi X."/>
            <person name="Qi Y."/>
            <person name="Xu X."/>
            <person name="Gao Z."/>
            <person name="Pan H."/>
            <person name="Jian J."/>
            <person name="Tian Y."/>
            <person name="Yue Z."/>
            <person name="Xu Y."/>
        </authorList>
    </citation>
    <scope>NUCLEOTIDE SEQUENCE [LARGE SCALE GENOMIC DNA]</scope>
    <source>
        <strain evidence="4">cv. Dabenzi</strain>
    </source>
</reference>
<gene>
    <name evidence="3" type="ORF">CDL15_Pgr002475</name>
</gene>
<dbReference type="GO" id="GO:0006099">
    <property type="term" value="P:tricarboxylic acid cycle"/>
    <property type="evidence" value="ECO:0007669"/>
    <property type="project" value="InterPro"/>
</dbReference>
<dbReference type="Pfam" id="PF00311">
    <property type="entry name" value="PEPcase"/>
    <property type="match status" value="1"/>
</dbReference>
<dbReference type="SUPFAM" id="SSF54695">
    <property type="entry name" value="POZ domain"/>
    <property type="match status" value="1"/>
</dbReference>
<dbReference type="InterPro" id="IPR057441">
    <property type="entry name" value="Beta_prop_At2g24240"/>
</dbReference>
<dbReference type="InterPro" id="IPR011333">
    <property type="entry name" value="SKP1/BTB/POZ_sf"/>
</dbReference>
<dbReference type="PROSITE" id="PS50097">
    <property type="entry name" value="BTB"/>
    <property type="match status" value="1"/>
</dbReference>
<dbReference type="Pfam" id="PF25279">
    <property type="entry name" value="Beta_prop_At2g24240"/>
    <property type="match status" value="1"/>
</dbReference>